<sequence>MPQVGSEPLKLPKKARAMQYPMYSHLCEPVCCHCNWHSSLLLKPLAGVQIINPLTCGNIPGCICEAIAKEHSTTILLMKSSNSV</sequence>
<protein>
    <submittedName>
        <fullName evidence="1">Uncharacterized protein</fullName>
    </submittedName>
</protein>
<comment type="caution">
    <text evidence="1">The sequence shown here is derived from an EMBL/GenBank/DDBJ whole genome shotgun (WGS) entry which is preliminary data.</text>
</comment>
<dbReference type="EMBL" id="PDCK01000043">
    <property type="protein sequence ID" value="PRQ35305.1"/>
    <property type="molecule type" value="Genomic_DNA"/>
</dbReference>
<name>A0A2P6QMA0_ROSCH</name>
<evidence type="ECO:0000313" key="1">
    <source>
        <dbReference type="EMBL" id="PRQ35305.1"/>
    </source>
</evidence>
<evidence type="ECO:0000313" key="2">
    <source>
        <dbReference type="Proteomes" id="UP000238479"/>
    </source>
</evidence>
<accession>A0A2P6QMA0</accession>
<organism evidence="1 2">
    <name type="scientific">Rosa chinensis</name>
    <name type="common">China rose</name>
    <dbReference type="NCBI Taxonomy" id="74649"/>
    <lineage>
        <taxon>Eukaryota</taxon>
        <taxon>Viridiplantae</taxon>
        <taxon>Streptophyta</taxon>
        <taxon>Embryophyta</taxon>
        <taxon>Tracheophyta</taxon>
        <taxon>Spermatophyta</taxon>
        <taxon>Magnoliopsida</taxon>
        <taxon>eudicotyledons</taxon>
        <taxon>Gunneridae</taxon>
        <taxon>Pentapetalae</taxon>
        <taxon>rosids</taxon>
        <taxon>fabids</taxon>
        <taxon>Rosales</taxon>
        <taxon>Rosaceae</taxon>
        <taxon>Rosoideae</taxon>
        <taxon>Rosoideae incertae sedis</taxon>
        <taxon>Rosa</taxon>
    </lineage>
</organism>
<keyword evidence="2" id="KW-1185">Reference proteome</keyword>
<reference evidence="1 2" key="1">
    <citation type="journal article" date="2018" name="Nat. Genet.">
        <title>The Rosa genome provides new insights in the design of modern roses.</title>
        <authorList>
            <person name="Bendahmane M."/>
        </authorList>
    </citation>
    <scope>NUCLEOTIDE SEQUENCE [LARGE SCALE GENOMIC DNA]</scope>
    <source>
        <strain evidence="2">cv. Old Blush</strain>
    </source>
</reference>
<gene>
    <name evidence="1" type="ORF">RchiOBHm_Chr5g0078531</name>
</gene>
<dbReference type="Gramene" id="PRQ35305">
    <property type="protein sequence ID" value="PRQ35305"/>
    <property type="gene ID" value="RchiOBHm_Chr5g0078531"/>
</dbReference>
<dbReference type="AlphaFoldDB" id="A0A2P6QMA0"/>
<dbReference type="Proteomes" id="UP000238479">
    <property type="component" value="Chromosome 5"/>
</dbReference>
<proteinExistence type="predicted"/>